<evidence type="ECO:0000256" key="6">
    <source>
        <dbReference type="SAM" id="Phobius"/>
    </source>
</evidence>
<evidence type="ECO:0000259" key="7">
    <source>
        <dbReference type="Pfam" id="PF09335"/>
    </source>
</evidence>
<evidence type="ECO:0000256" key="1">
    <source>
        <dbReference type="ARBA" id="ARBA00004651"/>
    </source>
</evidence>
<feature type="transmembrane region" description="Helical" evidence="6">
    <location>
        <begin position="12"/>
        <end position="34"/>
    </location>
</feature>
<dbReference type="PANTHER" id="PTHR42709">
    <property type="entry name" value="ALKALINE PHOSPHATASE LIKE PROTEIN"/>
    <property type="match status" value="1"/>
</dbReference>
<proteinExistence type="predicted"/>
<feature type="domain" description="VTT" evidence="7">
    <location>
        <begin position="47"/>
        <end position="153"/>
    </location>
</feature>
<accession>A0A2H0PY18</accession>
<sequence length="208" mass="23956">MITQWISGFYIVFQHWGLVGIFISMFLENIAFPLPIEIGYLSGAYMIEKGIHSYWLVMVVLTAGHMFGAATAYAAGKYGRHWLEYRLRNNVSFAAIEQKIHYWYEKYGDYTAFGVRFFGYVRLFSSYIAGLAEYNFWRFIIFTTAGSLLFNMLGISASKVLMDVWSVYASLHIYIVLGLSISFFVCIGWGIIQKRKRAPSHNQHPVSE</sequence>
<dbReference type="InterPro" id="IPR051311">
    <property type="entry name" value="DedA_domain"/>
</dbReference>
<dbReference type="GO" id="GO:0005886">
    <property type="term" value="C:plasma membrane"/>
    <property type="evidence" value="ECO:0007669"/>
    <property type="project" value="UniProtKB-SubCell"/>
</dbReference>
<evidence type="ECO:0000256" key="2">
    <source>
        <dbReference type="ARBA" id="ARBA00022475"/>
    </source>
</evidence>
<evidence type="ECO:0000256" key="4">
    <source>
        <dbReference type="ARBA" id="ARBA00022989"/>
    </source>
</evidence>
<evidence type="ECO:0000313" key="9">
    <source>
        <dbReference type="Proteomes" id="UP000236846"/>
    </source>
</evidence>
<evidence type="ECO:0000256" key="3">
    <source>
        <dbReference type="ARBA" id="ARBA00022692"/>
    </source>
</evidence>
<keyword evidence="4 6" id="KW-1133">Transmembrane helix</keyword>
<dbReference type="EMBL" id="PCXE01000017">
    <property type="protein sequence ID" value="PIR26604.1"/>
    <property type="molecule type" value="Genomic_DNA"/>
</dbReference>
<evidence type="ECO:0000256" key="5">
    <source>
        <dbReference type="ARBA" id="ARBA00023136"/>
    </source>
</evidence>
<evidence type="ECO:0000313" key="8">
    <source>
        <dbReference type="EMBL" id="PIR26604.1"/>
    </source>
</evidence>
<dbReference type="AlphaFoldDB" id="A0A2H0PY18"/>
<keyword evidence="5 6" id="KW-0472">Membrane</keyword>
<dbReference type="Pfam" id="PF09335">
    <property type="entry name" value="VTT_dom"/>
    <property type="match status" value="1"/>
</dbReference>
<dbReference type="Proteomes" id="UP000236846">
    <property type="component" value="Unassembled WGS sequence"/>
</dbReference>
<comment type="subcellular location">
    <subcellularLocation>
        <location evidence="1">Cell membrane</location>
        <topology evidence="1">Multi-pass membrane protein</topology>
    </subcellularLocation>
</comment>
<dbReference type="PANTHER" id="PTHR42709:SF6">
    <property type="entry name" value="UNDECAPRENYL PHOSPHATE TRANSPORTER A"/>
    <property type="match status" value="1"/>
</dbReference>
<feature type="transmembrane region" description="Helical" evidence="6">
    <location>
        <begin position="169"/>
        <end position="192"/>
    </location>
</feature>
<organism evidence="8 9">
    <name type="scientific">Candidatus Brennerbacteria bacterium CG11_big_fil_rev_8_21_14_0_20_43_10</name>
    <dbReference type="NCBI Taxonomy" id="1974523"/>
    <lineage>
        <taxon>Bacteria</taxon>
        <taxon>Candidatus Brenneribacteriota</taxon>
    </lineage>
</organism>
<feature type="transmembrane region" description="Helical" evidence="6">
    <location>
        <begin position="54"/>
        <end position="76"/>
    </location>
</feature>
<protein>
    <recommendedName>
        <fullName evidence="7">VTT domain-containing protein</fullName>
    </recommendedName>
</protein>
<gene>
    <name evidence="8" type="ORF">COV41_01070</name>
</gene>
<keyword evidence="3 6" id="KW-0812">Transmembrane</keyword>
<comment type="caution">
    <text evidence="8">The sequence shown here is derived from an EMBL/GenBank/DDBJ whole genome shotgun (WGS) entry which is preliminary data.</text>
</comment>
<keyword evidence="2" id="KW-1003">Cell membrane</keyword>
<feature type="transmembrane region" description="Helical" evidence="6">
    <location>
        <begin position="136"/>
        <end position="157"/>
    </location>
</feature>
<dbReference type="InterPro" id="IPR032816">
    <property type="entry name" value="VTT_dom"/>
</dbReference>
<reference evidence="8 9" key="1">
    <citation type="submission" date="2017-09" db="EMBL/GenBank/DDBJ databases">
        <title>Depth-based differentiation of microbial function through sediment-hosted aquifers and enrichment of novel symbionts in the deep terrestrial subsurface.</title>
        <authorList>
            <person name="Probst A.J."/>
            <person name="Ladd B."/>
            <person name="Jarett J.K."/>
            <person name="Geller-Mcgrath D.E."/>
            <person name="Sieber C.M."/>
            <person name="Emerson J.B."/>
            <person name="Anantharaman K."/>
            <person name="Thomas B.C."/>
            <person name="Malmstrom R."/>
            <person name="Stieglmeier M."/>
            <person name="Klingl A."/>
            <person name="Woyke T."/>
            <person name="Ryan C.M."/>
            <person name="Banfield J.F."/>
        </authorList>
    </citation>
    <scope>NUCLEOTIDE SEQUENCE [LARGE SCALE GENOMIC DNA]</scope>
    <source>
        <strain evidence="8">CG11_big_fil_rev_8_21_14_0_20_43_10</strain>
    </source>
</reference>
<name>A0A2H0PY18_9BACT</name>